<gene>
    <name evidence="5" type="primary">Isg20l2_0</name>
    <name evidence="5" type="ORF">LEPASP_R14930</name>
</gene>
<dbReference type="PANTHER" id="PTHR12801:SF78">
    <property type="entry name" value="INTERFERON-STIMULATED 20 KDA EXONUCLEASE-LIKE 2"/>
    <property type="match status" value="1"/>
</dbReference>
<dbReference type="Proteomes" id="UP000558164">
    <property type="component" value="Unassembled WGS sequence"/>
</dbReference>
<dbReference type="EMBL" id="VXAX01002069">
    <property type="protein sequence ID" value="NXL72317.1"/>
    <property type="molecule type" value="Genomic_DNA"/>
</dbReference>
<dbReference type="GO" id="GO:0003676">
    <property type="term" value="F:nucleic acid binding"/>
    <property type="evidence" value="ECO:0007669"/>
    <property type="project" value="InterPro"/>
</dbReference>
<dbReference type="SMART" id="SM00479">
    <property type="entry name" value="EXOIII"/>
    <property type="match status" value="1"/>
</dbReference>
<sequence>MDDLILNVDFAAPERRPKKEPGNRKHQSFVRRRRELERRGVLRQKQLPAAPGAPRRAPARGSGGKPRSGQPRSCPKENGAAAAPRRPPASQNGPTGTGAPAKANGKARGAARGSGSAVGAPPASQKDSAGTGAPAKAKGKARGAARGTPGTGGAPPAAPKLVAMDCEMVGTGPGGRTSALARCSIVTYEGDIVYDQYKLLVEHGGCCWGSQPPPLLQVLRILAGKVVVGHAIHNDFKALRYCHPKALTRDTSQIPLLNRRGGFPENVAISLKRLTKALLNQDIQVGKSGHSSVEDARATMELYKVVEEEWEQHLRQNPEQK</sequence>
<keyword evidence="1" id="KW-0540">Nuclease</keyword>
<accession>A0A7L0V0A4</accession>
<dbReference type="OrthoDB" id="16516at2759"/>
<dbReference type="InterPro" id="IPR012337">
    <property type="entry name" value="RNaseH-like_sf"/>
</dbReference>
<dbReference type="InterPro" id="IPR013520">
    <property type="entry name" value="Ribonucl_H"/>
</dbReference>
<proteinExistence type="predicted"/>
<dbReference type="GO" id="GO:0005634">
    <property type="term" value="C:nucleus"/>
    <property type="evidence" value="ECO:0007669"/>
    <property type="project" value="TreeGrafter"/>
</dbReference>
<keyword evidence="6" id="KW-1185">Reference proteome</keyword>
<evidence type="ECO:0000256" key="3">
    <source>
        <dbReference type="SAM" id="MobiDB-lite"/>
    </source>
</evidence>
<feature type="non-terminal residue" evidence="5">
    <location>
        <position position="1"/>
    </location>
</feature>
<feature type="non-terminal residue" evidence="5">
    <location>
        <position position="321"/>
    </location>
</feature>
<reference evidence="5 6" key="1">
    <citation type="submission" date="2019-09" db="EMBL/GenBank/DDBJ databases">
        <title>Bird 10,000 Genomes (B10K) Project - Family phase.</title>
        <authorList>
            <person name="Zhang G."/>
        </authorList>
    </citation>
    <scope>NUCLEOTIDE SEQUENCE [LARGE SCALE GENOMIC DNA]</scope>
    <source>
        <strain evidence="5">B10K-DU-001-35</strain>
        <tissue evidence="5">Muscle</tissue>
    </source>
</reference>
<dbReference type="InterPro" id="IPR036397">
    <property type="entry name" value="RNaseH_sf"/>
</dbReference>
<keyword evidence="2" id="KW-0378">Hydrolase</keyword>
<protein>
    <submittedName>
        <fullName evidence="5">I20L2 protein</fullName>
    </submittedName>
</protein>
<name>A0A7L0V0A4_9PASE</name>
<feature type="region of interest" description="Disordered" evidence="3">
    <location>
        <begin position="1"/>
        <end position="158"/>
    </location>
</feature>
<comment type="caution">
    <text evidence="5">The sequence shown here is derived from an EMBL/GenBank/DDBJ whole genome shotgun (WGS) entry which is preliminary data.</text>
</comment>
<feature type="compositionally biased region" description="Basic and acidic residues" evidence="3">
    <location>
        <begin position="12"/>
        <end position="23"/>
    </location>
</feature>
<evidence type="ECO:0000256" key="2">
    <source>
        <dbReference type="ARBA" id="ARBA00022801"/>
    </source>
</evidence>
<evidence type="ECO:0000259" key="4">
    <source>
        <dbReference type="SMART" id="SM00479"/>
    </source>
</evidence>
<evidence type="ECO:0000256" key="1">
    <source>
        <dbReference type="ARBA" id="ARBA00022722"/>
    </source>
</evidence>
<evidence type="ECO:0000313" key="6">
    <source>
        <dbReference type="Proteomes" id="UP000558164"/>
    </source>
</evidence>
<dbReference type="PANTHER" id="PTHR12801">
    <property type="entry name" value="RNA EXONUCLEASE REXO1 / RECO3 FAMILY MEMBER-RELATED"/>
    <property type="match status" value="1"/>
</dbReference>
<feature type="domain" description="Exonuclease" evidence="4">
    <location>
        <begin position="160"/>
        <end position="312"/>
    </location>
</feature>
<dbReference type="AlphaFoldDB" id="A0A7L0V0A4"/>
<dbReference type="GO" id="GO:0004527">
    <property type="term" value="F:exonuclease activity"/>
    <property type="evidence" value="ECO:0007669"/>
    <property type="project" value="InterPro"/>
</dbReference>
<dbReference type="Gene3D" id="3.30.420.10">
    <property type="entry name" value="Ribonuclease H-like superfamily/Ribonuclease H"/>
    <property type="match status" value="2"/>
</dbReference>
<organism evidence="5 6">
    <name type="scientific">Leptocoma aspasia</name>
    <dbReference type="NCBI Taxonomy" id="2585812"/>
    <lineage>
        <taxon>Eukaryota</taxon>
        <taxon>Metazoa</taxon>
        <taxon>Chordata</taxon>
        <taxon>Craniata</taxon>
        <taxon>Vertebrata</taxon>
        <taxon>Euteleostomi</taxon>
        <taxon>Archelosauria</taxon>
        <taxon>Archosauria</taxon>
        <taxon>Dinosauria</taxon>
        <taxon>Saurischia</taxon>
        <taxon>Theropoda</taxon>
        <taxon>Coelurosauria</taxon>
        <taxon>Aves</taxon>
        <taxon>Neognathae</taxon>
        <taxon>Neoaves</taxon>
        <taxon>Telluraves</taxon>
        <taxon>Australaves</taxon>
        <taxon>Passeriformes</taxon>
        <taxon>Passeroidea</taxon>
        <taxon>Nectariniidae</taxon>
        <taxon>Leptocoma</taxon>
    </lineage>
</organism>
<feature type="compositionally biased region" description="Low complexity" evidence="3">
    <location>
        <begin position="48"/>
        <end position="60"/>
    </location>
</feature>
<feature type="compositionally biased region" description="Low complexity" evidence="3">
    <location>
        <begin position="98"/>
        <end position="136"/>
    </location>
</feature>
<evidence type="ECO:0000313" key="5">
    <source>
        <dbReference type="EMBL" id="NXL72317.1"/>
    </source>
</evidence>
<feature type="compositionally biased region" description="Basic residues" evidence="3">
    <location>
        <begin position="24"/>
        <end position="33"/>
    </location>
</feature>
<dbReference type="SUPFAM" id="SSF53098">
    <property type="entry name" value="Ribonuclease H-like"/>
    <property type="match status" value="1"/>
</dbReference>
<dbReference type="InterPro" id="IPR047021">
    <property type="entry name" value="REXO1/3/4-like"/>
</dbReference>